<keyword evidence="2" id="KW-1185">Reference proteome</keyword>
<gene>
    <name evidence="1" type="ORF">L1987_24431</name>
</gene>
<dbReference type="EMBL" id="CM042025">
    <property type="protein sequence ID" value="KAI3808480.1"/>
    <property type="molecule type" value="Genomic_DNA"/>
</dbReference>
<accession>A0ACB9ILW9</accession>
<evidence type="ECO:0000313" key="2">
    <source>
        <dbReference type="Proteomes" id="UP001056120"/>
    </source>
</evidence>
<organism evidence="1 2">
    <name type="scientific">Smallanthus sonchifolius</name>
    <dbReference type="NCBI Taxonomy" id="185202"/>
    <lineage>
        <taxon>Eukaryota</taxon>
        <taxon>Viridiplantae</taxon>
        <taxon>Streptophyta</taxon>
        <taxon>Embryophyta</taxon>
        <taxon>Tracheophyta</taxon>
        <taxon>Spermatophyta</taxon>
        <taxon>Magnoliopsida</taxon>
        <taxon>eudicotyledons</taxon>
        <taxon>Gunneridae</taxon>
        <taxon>Pentapetalae</taxon>
        <taxon>asterids</taxon>
        <taxon>campanulids</taxon>
        <taxon>Asterales</taxon>
        <taxon>Asteraceae</taxon>
        <taxon>Asteroideae</taxon>
        <taxon>Heliantheae alliance</taxon>
        <taxon>Millerieae</taxon>
        <taxon>Smallanthus</taxon>
    </lineage>
</organism>
<protein>
    <submittedName>
        <fullName evidence="1">Uncharacterized protein</fullName>
    </submittedName>
</protein>
<dbReference type="Proteomes" id="UP001056120">
    <property type="component" value="Linkage Group LG08"/>
</dbReference>
<reference evidence="2" key="1">
    <citation type="journal article" date="2022" name="Mol. Ecol. Resour.">
        <title>The genomes of chicory, endive, great burdock and yacon provide insights into Asteraceae palaeo-polyploidization history and plant inulin production.</title>
        <authorList>
            <person name="Fan W."/>
            <person name="Wang S."/>
            <person name="Wang H."/>
            <person name="Wang A."/>
            <person name="Jiang F."/>
            <person name="Liu H."/>
            <person name="Zhao H."/>
            <person name="Xu D."/>
            <person name="Zhang Y."/>
        </authorList>
    </citation>
    <scope>NUCLEOTIDE SEQUENCE [LARGE SCALE GENOMIC DNA]</scope>
    <source>
        <strain evidence="2">cv. Yunnan</strain>
    </source>
</reference>
<proteinExistence type="predicted"/>
<sequence>MKMTIIINGTDYFFKYTGIHEESSPFANYMDQDKLHVAIISSPGMGHLVPVLLLANRLATHHHLHITILAVTTQTSPVESHLLTSLTDAAHINIIKIPTPDISNLLHPDDAVVTQLAIMMREARTGIRSAISAMNRCPHVLICDLFASESLPIADEFHLQKYVYIPTGARFVALTTYLPLLDKEVKGQYVDQTEPLRVPGCVLIRSQDVPDPMLDRNNRQYHEYVRMGINFTTLSDGILVNTWGDLDRTSLDALKFNGILRSVVKVPVYDIGPLTREVDPAGSKGNEVIEWLDLQPFESVLFVSFGSGGTLSAEQITELAWGLELSQQRFVWVTRPPAGSAHDGTFFTSGSGPNEPQDFLPEGFLDRTRKQGLIAPLWAPQVKILNHRSVGGFLTHCGLNSVNESIRGGVPMIAWPLYAEQRLNATLLSEELEVAVRPAVLPAEKEVGREEIEKMVRSLMEGEDGKMMREKVKLLRQSAEETLSVNGSSYKSTCDFISCCEMKLKMKSV</sequence>
<evidence type="ECO:0000313" key="1">
    <source>
        <dbReference type="EMBL" id="KAI3808480.1"/>
    </source>
</evidence>
<comment type="caution">
    <text evidence="1">The sequence shown here is derived from an EMBL/GenBank/DDBJ whole genome shotgun (WGS) entry which is preliminary data.</text>
</comment>
<name>A0ACB9ILW9_9ASTR</name>
<reference evidence="1 2" key="2">
    <citation type="journal article" date="2022" name="Mol. Ecol. Resour.">
        <title>The genomes of chicory, endive, great burdock and yacon provide insights into Asteraceae paleo-polyploidization history and plant inulin production.</title>
        <authorList>
            <person name="Fan W."/>
            <person name="Wang S."/>
            <person name="Wang H."/>
            <person name="Wang A."/>
            <person name="Jiang F."/>
            <person name="Liu H."/>
            <person name="Zhao H."/>
            <person name="Xu D."/>
            <person name="Zhang Y."/>
        </authorList>
    </citation>
    <scope>NUCLEOTIDE SEQUENCE [LARGE SCALE GENOMIC DNA]</scope>
    <source>
        <strain evidence="2">cv. Yunnan</strain>
        <tissue evidence="1">Leaves</tissue>
    </source>
</reference>